<keyword evidence="3" id="KW-1185">Reference proteome</keyword>
<gene>
    <name evidence="2" type="ORF">RI129_013075</name>
</gene>
<dbReference type="AlphaFoldDB" id="A0AAN7Z7A3"/>
<proteinExistence type="predicted"/>
<protein>
    <submittedName>
        <fullName evidence="2">Uncharacterized protein</fullName>
    </submittedName>
</protein>
<accession>A0AAN7Z7A3</accession>
<evidence type="ECO:0000256" key="1">
    <source>
        <dbReference type="SAM" id="Coils"/>
    </source>
</evidence>
<dbReference type="Proteomes" id="UP001329430">
    <property type="component" value="Chromosome 10"/>
</dbReference>
<keyword evidence="1" id="KW-0175">Coiled coil</keyword>
<evidence type="ECO:0000313" key="2">
    <source>
        <dbReference type="EMBL" id="KAK5638780.1"/>
    </source>
</evidence>
<comment type="caution">
    <text evidence="2">The sequence shown here is derived from an EMBL/GenBank/DDBJ whole genome shotgun (WGS) entry which is preliminary data.</text>
</comment>
<organism evidence="2 3">
    <name type="scientific">Pyrocoelia pectoralis</name>
    <dbReference type="NCBI Taxonomy" id="417401"/>
    <lineage>
        <taxon>Eukaryota</taxon>
        <taxon>Metazoa</taxon>
        <taxon>Ecdysozoa</taxon>
        <taxon>Arthropoda</taxon>
        <taxon>Hexapoda</taxon>
        <taxon>Insecta</taxon>
        <taxon>Pterygota</taxon>
        <taxon>Neoptera</taxon>
        <taxon>Endopterygota</taxon>
        <taxon>Coleoptera</taxon>
        <taxon>Polyphaga</taxon>
        <taxon>Elateriformia</taxon>
        <taxon>Elateroidea</taxon>
        <taxon>Lampyridae</taxon>
        <taxon>Lampyrinae</taxon>
        <taxon>Pyrocoelia</taxon>
    </lineage>
</organism>
<reference evidence="2 3" key="1">
    <citation type="journal article" date="2024" name="Insects">
        <title>An Improved Chromosome-Level Genome Assembly of the Firefly Pyrocoelia pectoralis.</title>
        <authorList>
            <person name="Fu X."/>
            <person name="Meyer-Rochow V.B."/>
            <person name="Ballantyne L."/>
            <person name="Zhu X."/>
        </authorList>
    </citation>
    <scope>NUCLEOTIDE SEQUENCE [LARGE SCALE GENOMIC DNA]</scope>
    <source>
        <strain evidence="2">XCY_ONT2</strain>
    </source>
</reference>
<dbReference type="EMBL" id="JAVRBK010000010">
    <property type="protein sequence ID" value="KAK5638780.1"/>
    <property type="molecule type" value="Genomic_DNA"/>
</dbReference>
<dbReference type="Gene3D" id="3.40.50.1110">
    <property type="entry name" value="SGNH hydrolase"/>
    <property type="match status" value="1"/>
</dbReference>
<feature type="coiled-coil region" evidence="1">
    <location>
        <begin position="124"/>
        <end position="158"/>
    </location>
</feature>
<sequence>MEPLKENEVNSHLQKIIIKLQTEVKLLMKQNSLLKTQISENLDESTSMESTLNDENSRLVKLVYQLKIDNKNLCREITDLKCKLELKCKRIIDSTPKGTQTEVVQQKMAASDIDTIKLDYDNQILELNKIIKDQRLEISALQEKIRKMQTRLDANLEESTAMEELLIQDKNSTIFNSNRDNSQLTLNENKKKITQAAAENQKSLLAELRDIGALSCDSIVTSIDNCVIKTTGTSNRNVKPPLPELNNIKNREDIKIIGNRNGNSNFIEKRKKKILILGDSQTRDMGLILKSLLSTNFIVSNIFKPNGLLEDVVINISELTTEFSCDDFVIILAGSNNGLKGTKFDPVFLTKICEVKNKTNLILISTPFHHNKPLLNNFIYENNDTIFNHLNSDSLYNYKYIDINSLVSTNDFTKHGLHLRYNGKLKLLKHVIKITNNFSLQYCDYFINKSNLVYPTIETTNKNDYYNHFL</sequence>
<dbReference type="InterPro" id="IPR036514">
    <property type="entry name" value="SGNH_hydro_sf"/>
</dbReference>
<evidence type="ECO:0000313" key="3">
    <source>
        <dbReference type="Proteomes" id="UP001329430"/>
    </source>
</evidence>
<dbReference type="SUPFAM" id="SSF52266">
    <property type="entry name" value="SGNH hydrolase"/>
    <property type="match status" value="1"/>
</dbReference>
<name>A0AAN7Z7A3_9COLE</name>